<feature type="compositionally biased region" description="Low complexity" evidence="7">
    <location>
        <begin position="441"/>
        <end position="453"/>
    </location>
</feature>
<evidence type="ECO:0000313" key="8">
    <source>
        <dbReference type="EMBL" id="CAG9792622.1"/>
    </source>
</evidence>
<feature type="region of interest" description="Disordered" evidence="7">
    <location>
        <begin position="560"/>
        <end position="584"/>
    </location>
</feature>
<dbReference type="GO" id="GO:0005886">
    <property type="term" value="C:plasma membrane"/>
    <property type="evidence" value="ECO:0007669"/>
    <property type="project" value="UniProtKB-ARBA"/>
</dbReference>
<evidence type="ECO:0000256" key="6">
    <source>
        <dbReference type="RuleBase" id="RU910716"/>
    </source>
</evidence>
<name>A0A9N9R8Q3_9NEOP</name>
<keyword evidence="4 6" id="KW-1133">Transmembrane helix</keyword>
<dbReference type="InterPro" id="IPR018629">
    <property type="entry name" value="XK-rel"/>
</dbReference>
<keyword evidence="3 6" id="KW-0812">Transmembrane</keyword>
<proteinExistence type="inferred from homology"/>
<keyword evidence="9" id="KW-1185">Reference proteome</keyword>
<reference evidence="8" key="2">
    <citation type="submission" date="2022-10" db="EMBL/GenBank/DDBJ databases">
        <authorList>
            <consortium name="ENA_rothamsted_submissions"/>
            <consortium name="culmorum"/>
            <person name="King R."/>
        </authorList>
    </citation>
    <scope>NUCLEOTIDE SEQUENCE</scope>
</reference>
<keyword evidence="5 6" id="KW-0472">Membrane</keyword>
<gene>
    <name evidence="8" type="ORF">DIATSA_LOCUS10138</name>
</gene>
<organism evidence="8 9">
    <name type="scientific">Diatraea saccharalis</name>
    <name type="common">sugarcane borer</name>
    <dbReference type="NCBI Taxonomy" id="40085"/>
    <lineage>
        <taxon>Eukaryota</taxon>
        <taxon>Metazoa</taxon>
        <taxon>Ecdysozoa</taxon>
        <taxon>Arthropoda</taxon>
        <taxon>Hexapoda</taxon>
        <taxon>Insecta</taxon>
        <taxon>Pterygota</taxon>
        <taxon>Neoptera</taxon>
        <taxon>Endopterygota</taxon>
        <taxon>Lepidoptera</taxon>
        <taxon>Glossata</taxon>
        <taxon>Ditrysia</taxon>
        <taxon>Pyraloidea</taxon>
        <taxon>Crambidae</taxon>
        <taxon>Crambinae</taxon>
        <taxon>Diatraea</taxon>
    </lineage>
</organism>
<dbReference type="AlphaFoldDB" id="A0A9N9R8Q3"/>
<dbReference type="EMBL" id="OU893336">
    <property type="protein sequence ID" value="CAG9792622.1"/>
    <property type="molecule type" value="Genomic_DNA"/>
</dbReference>
<evidence type="ECO:0000256" key="7">
    <source>
        <dbReference type="SAM" id="MobiDB-lite"/>
    </source>
</evidence>
<evidence type="ECO:0000256" key="5">
    <source>
        <dbReference type="ARBA" id="ARBA00023136"/>
    </source>
</evidence>
<feature type="region of interest" description="Disordered" evidence="7">
    <location>
        <begin position="277"/>
        <end position="298"/>
    </location>
</feature>
<dbReference type="OrthoDB" id="6356248at2759"/>
<feature type="region of interest" description="Disordered" evidence="7">
    <location>
        <begin position="436"/>
        <end position="477"/>
    </location>
</feature>
<reference evidence="8" key="1">
    <citation type="submission" date="2021-12" db="EMBL/GenBank/DDBJ databases">
        <authorList>
            <person name="King R."/>
        </authorList>
    </citation>
    <scope>NUCLEOTIDE SEQUENCE</scope>
</reference>
<protein>
    <recommendedName>
        <fullName evidence="6">XK-related protein</fullName>
    </recommendedName>
</protein>
<comment type="similarity">
    <text evidence="2 6">Belongs to the XK family.</text>
</comment>
<feature type="region of interest" description="Disordered" evidence="7">
    <location>
        <begin position="138"/>
        <end position="200"/>
    </location>
</feature>
<sequence length="627" mass="70255">MCVENWVLVMAWWWGGRAARPAPLAAAAAAAFLAGIAFMLLYYRYFHVRRLGYMLSTDKQGTNSTNASLQNKNGTSFKRIRPQTPRLERNRDRSTLQFCRFVLLIEYTSARASPYRRTTPLYRVCLTVDLQTQSAIVQPTVVRRRSRRRSCRRPPPPRPPPPPPPRPPPPPSGAARCPPRTTTTSGGSSENEGSSVGSRVNIQQKLQEKKQKQLAELRVIEEEIKQGKLANTAPVAVEEIYTSLQRQPIPRSKTHAGVGAARALLLPHHYQNYPHPHRHPHPHPHPHPALDIDDPTLRTSNVYDDARTFYENPAAARGDALAAPMRSPAPAYGHMGQYLRYCDARYKFDVKEEYTSPLHVPLNVHATDDNRYGCGQYEQYAGAGSGSGAGAGAGRKEQCRKLQRCRTPEILLAPHYLQPCTRQVCCHWGPAYTNRNKEEGGAASSGDESSPEGGARETPRPPSDIDSQKLHKGPSDCQPLYDRVSAYRSHLKWMTIRQRRNISASFVHVAARVQVLEAEAATEGRARAQQQQQRRERHCQTGKHSRRICTVSNDVYYGSAGDVDSAGNESDRRSNCSASSQLQSPTSHMSVAYDGYSYHPDAMHELYACDRRRRPNRKLAHKPETKL</sequence>
<dbReference type="Proteomes" id="UP001153714">
    <property type="component" value="Chromosome 5"/>
</dbReference>
<evidence type="ECO:0000256" key="2">
    <source>
        <dbReference type="ARBA" id="ARBA00008789"/>
    </source>
</evidence>
<dbReference type="Pfam" id="PF09815">
    <property type="entry name" value="XK-related"/>
    <property type="match status" value="1"/>
</dbReference>
<feature type="compositionally biased region" description="Basic residues" evidence="7">
    <location>
        <begin position="142"/>
        <end position="152"/>
    </location>
</feature>
<feature type="transmembrane region" description="Helical" evidence="6">
    <location>
        <begin position="22"/>
        <end position="43"/>
    </location>
</feature>
<evidence type="ECO:0000313" key="9">
    <source>
        <dbReference type="Proteomes" id="UP001153714"/>
    </source>
</evidence>
<evidence type="ECO:0000256" key="3">
    <source>
        <dbReference type="ARBA" id="ARBA00022692"/>
    </source>
</evidence>
<feature type="compositionally biased region" description="Pro residues" evidence="7">
    <location>
        <begin position="153"/>
        <end position="172"/>
    </location>
</feature>
<accession>A0A9N9R8Q3</accession>
<dbReference type="PANTHER" id="PTHR48125">
    <property type="entry name" value="LP07818P1"/>
    <property type="match status" value="1"/>
</dbReference>
<comment type="caution">
    <text evidence="6">Lacks conserved residue(s) required for the propagation of feature annotation.</text>
</comment>
<feature type="compositionally biased region" description="Basic residues" evidence="7">
    <location>
        <begin position="277"/>
        <end position="286"/>
    </location>
</feature>
<dbReference type="PANTHER" id="PTHR48125:SF11">
    <property type="entry name" value="ZN(2)-C6 FUNGAL-TYPE DOMAIN-CONTAINING PROTEIN"/>
    <property type="match status" value="1"/>
</dbReference>
<evidence type="ECO:0000256" key="1">
    <source>
        <dbReference type="ARBA" id="ARBA00004141"/>
    </source>
</evidence>
<evidence type="ECO:0000256" key="4">
    <source>
        <dbReference type="ARBA" id="ARBA00022989"/>
    </source>
</evidence>
<feature type="compositionally biased region" description="Low complexity" evidence="7">
    <location>
        <begin position="173"/>
        <end position="198"/>
    </location>
</feature>
<comment type="subcellular location">
    <subcellularLocation>
        <location evidence="1 6">Membrane</location>
        <topology evidence="1 6">Multi-pass membrane protein</topology>
    </subcellularLocation>
</comment>
<feature type="compositionally biased region" description="Polar residues" evidence="7">
    <location>
        <begin position="575"/>
        <end position="584"/>
    </location>
</feature>